<feature type="transmembrane region" description="Helical" evidence="1">
    <location>
        <begin position="32"/>
        <end position="52"/>
    </location>
</feature>
<sequence>MDILWKGCSVNLSPSVGTLTHQLIKFRAVSGFLMAQTYLSTVLLFSGFYLVIYRLNPSGWELSSTDPMIGGGAFTQYVRMLYLSVSSATLCGAANIQPGAWYATLSVCFQSLVNFVYFASILAQTIGCSGSAETLFQRRERIHTISRRLTNAQSALSPGGLPACEVVVVSASDKPLPRRAGWLPRGAARSCFSPDPASAVGSPYVSPSAAAAGNPTACLRASLPVCTGTSFFPPDAAA</sequence>
<evidence type="ECO:0000256" key="1">
    <source>
        <dbReference type="SAM" id="Phobius"/>
    </source>
</evidence>
<keyword evidence="1" id="KW-1133">Transmembrane helix</keyword>
<evidence type="ECO:0000313" key="3">
    <source>
        <dbReference type="Proteomes" id="UP001321473"/>
    </source>
</evidence>
<keyword evidence="1" id="KW-0472">Membrane</keyword>
<dbReference type="Proteomes" id="UP001321473">
    <property type="component" value="Unassembled WGS sequence"/>
</dbReference>
<dbReference type="EMBL" id="JARKHS020011592">
    <property type="protein sequence ID" value="KAK8777652.1"/>
    <property type="molecule type" value="Genomic_DNA"/>
</dbReference>
<keyword evidence="1" id="KW-0812">Transmembrane</keyword>
<protein>
    <submittedName>
        <fullName evidence="2">Uncharacterized protein</fullName>
    </submittedName>
</protein>
<gene>
    <name evidence="2" type="ORF">V5799_029010</name>
</gene>
<name>A0AAQ4ESG2_AMBAM</name>
<organism evidence="2 3">
    <name type="scientific">Amblyomma americanum</name>
    <name type="common">Lone star tick</name>
    <dbReference type="NCBI Taxonomy" id="6943"/>
    <lineage>
        <taxon>Eukaryota</taxon>
        <taxon>Metazoa</taxon>
        <taxon>Ecdysozoa</taxon>
        <taxon>Arthropoda</taxon>
        <taxon>Chelicerata</taxon>
        <taxon>Arachnida</taxon>
        <taxon>Acari</taxon>
        <taxon>Parasitiformes</taxon>
        <taxon>Ixodida</taxon>
        <taxon>Ixodoidea</taxon>
        <taxon>Ixodidae</taxon>
        <taxon>Amblyomminae</taxon>
        <taxon>Amblyomma</taxon>
    </lineage>
</organism>
<dbReference type="AlphaFoldDB" id="A0AAQ4ESG2"/>
<accession>A0AAQ4ESG2</accession>
<reference evidence="2 3" key="1">
    <citation type="journal article" date="2023" name="Arcadia Sci">
        <title>De novo assembly of a long-read Amblyomma americanum tick genome.</title>
        <authorList>
            <person name="Chou S."/>
            <person name="Poskanzer K.E."/>
            <person name="Rollins M."/>
            <person name="Thuy-Boun P.S."/>
        </authorList>
    </citation>
    <scope>NUCLEOTIDE SEQUENCE [LARGE SCALE GENOMIC DNA]</scope>
    <source>
        <strain evidence="2">F_SG_1</strain>
        <tissue evidence="2">Salivary glands</tissue>
    </source>
</reference>
<evidence type="ECO:0000313" key="2">
    <source>
        <dbReference type="EMBL" id="KAK8777652.1"/>
    </source>
</evidence>
<proteinExistence type="predicted"/>
<comment type="caution">
    <text evidence="2">The sequence shown here is derived from an EMBL/GenBank/DDBJ whole genome shotgun (WGS) entry which is preliminary data.</text>
</comment>
<keyword evidence="3" id="KW-1185">Reference proteome</keyword>